<feature type="region of interest" description="Disordered" evidence="1">
    <location>
        <begin position="111"/>
        <end position="143"/>
    </location>
</feature>
<keyword evidence="4" id="KW-1185">Reference proteome</keyword>
<gene>
    <name evidence="3" type="ORF">Fcan01_06597</name>
</gene>
<feature type="region of interest" description="Disordered" evidence="1">
    <location>
        <begin position="44"/>
        <end position="73"/>
    </location>
</feature>
<protein>
    <submittedName>
        <fullName evidence="3">Uncharacterized protein</fullName>
    </submittedName>
</protein>
<sequence length="307" mass="33784">MSDRKQNESVSHALLALGIVALLIASIIIAWVIVCCERCRRKRKYRPGQQNRRSDPGGGGSITRSGPSPSISRHLLVPKASEHLVIANKAFLSKSTPHLVGVDGDEEDNWRMEGISTPTPSEPLIPSPSKRTSSRSNKPVVVAGTSSRHANIGMTPVPRSRSEPVLQDQGVRKSGWEEQGSFQELSIHDQIAAILGTFPNLSFEFFKPTKNSTPLKNETDSDVEQGPESSVDGDVLVPLDVTTPLTTGDKRQLNNNKINKNIVRPTTLTFVEEKRYDFIDVEVEIDTKVGEIHENEDDLPPLLETVL</sequence>
<feature type="region of interest" description="Disordered" evidence="1">
    <location>
        <begin position="211"/>
        <end position="235"/>
    </location>
</feature>
<feature type="compositionally biased region" description="Polar residues" evidence="1">
    <location>
        <begin position="62"/>
        <end position="71"/>
    </location>
</feature>
<dbReference type="AlphaFoldDB" id="A0A226EL88"/>
<dbReference type="EMBL" id="LNIX01000003">
    <property type="protein sequence ID" value="OXA58229.1"/>
    <property type="molecule type" value="Genomic_DNA"/>
</dbReference>
<reference evidence="3 4" key="1">
    <citation type="submission" date="2015-12" db="EMBL/GenBank/DDBJ databases">
        <title>The genome of Folsomia candida.</title>
        <authorList>
            <person name="Faddeeva A."/>
            <person name="Derks M.F."/>
            <person name="Anvar Y."/>
            <person name="Smit S."/>
            <person name="Van Straalen N."/>
            <person name="Roelofs D."/>
        </authorList>
    </citation>
    <scope>NUCLEOTIDE SEQUENCE [LARGE SCALE GENOMIC DNA]</scope>
    <source>
        <strain evidence="3 4">VU population</strain>
        <tissue evidence="3">Whole body</tissue>
    </source>
</reference>
<organism evidence="3 4">
    <name type="scientific">Folsomia candida</name>
    <name type="common">Springtail</name>
    <dbReference type="NCBI Taxonomy" id="158441"/>
    <lineage>
        <taxon>Eukaryota</taxon>
        <taxon>Metazoa</taxon>
        <taxon>Ecdysozoa</taxon>
        <taxon>Arthropoda</taxon>
        <taxon>Hexapoda</taxon>
        <taxon>Collembola</taxon>
        <taxon>Entomobryomorpha</taxon>
        <taxon>Isotomoidea</taxon>
        <taxon>Isotomidae</taxon>
        <taxon>Proisotominae</taxon>
        <taxon>Folsomia</taxon>
    </lineage>
</organism>
<evidence type="ECO:0000256" key="1">
    <source>
        <dbReference type="SAM" id="MobiDB-lite"/>
    </source>
</evidence>
<comment type="caution">
    <text evidence="3">The sequence shown here is derived from an EMBL/GenBank/DDBJ whole genome shotgun (WGS) entry which is preliminary data.</text>
</comment>
<feature type="transmembrane region" description="Helical" evidence="2">
    <location>
        <begin position="12"/>
        <end position="36"/>
    </location>
</feature>
<proteinExistence type="predicted"/>
<evidence type="ECO:0000313" key="4">
    <source>
        <dbReference type="Proteomes" id="UP000198287"/>
    </source>
</evidence>
<evidence type="ECO:0000313" key="3">
    <source>
        <dbReference type="EMBL" id="OXA58229.1"/>
    </source>
</evidence>
<keyword evidence="2" id="KW-0812">Transmembrane</keyword>
<name>A0A226EL88_FOLCA</name>
<dbReference type="Proteomes" id="UP000198287">
    <property type="component" value="Unassembled WGS sequence"/>
</dbReference>
<accession>A0A226EL88</accession>
<keyword evidence="2" id="KW-0472">Membrane</keyword>
<keyword evidence="2" id="KW-1133">Transmembrane helix</keyword>
<evidence type="ECO:0000256" key="2">
    <source>
        <dbReference type="SAM" id="Phobius"/>
    </source>
</evidence>